<dbReference type="PATRIC" id="fig|1333534.5.peg.1935"/>
<gene>
    <name evidence="1" type="ORF">VK70_08835</name>
</gene>
<reference evidence="1 2" key="1">
    <citation type="submission" date="2015-03" db="EMBL/GenBank/DDBJ databases">
        <authorList>
            <person name="Abdul Halim M."/>
        </authorList>
    </citation>
    <scope>NUCLEOTIDE SEQUENCE [LARGE SCALE GENOMIC DNA]</scope>
    <source>
        <strain evidence="1 2">ATCC 35681</strain>
    </source>
</reference>
<dbReference type="AlphaFoldDB" id="A0A0F7F8P1"/>
<dbReference type="HOGENOM" id="CLU_1957383_0_0_9"/>
<dbReference type="Proteomes" id="UP000034189">
    <property type="component" value="Chromosome"/>
</dbReference>
<evidence type="ECO:0000313" key="2">
    <source>
        <dbReference type="Proteomes" id="UP000034189"/>
    </source>
</evidence>
<dbReference type="RefSeq" id="WP_025693894.1">
    <property type="nucleotide sequence ID" value="NZ_ASQQ01000039.1"/>
</dbReference>
<sequence length="128" mass="14492">MTEKLIFAKLLGEMYRIQKSQGIYNGTDGRIFGLLNGVEEDVESEISNLGFISREDIAKFCDVFDPYYKGEKSLDEIPSSKEIQLSLENEGISESKFITILEYLYLNGSYTLEIEKIKSGIKRSGSNI</sequence>
<name>A0A0F7F8P1_PAEDU</name>
<proteinExistence type="predicted"/>
<organism evidence="1 2">
    <name type="scientific">Paenibacillus durus ATCC 35681</name>
    <dbReference type="NCBI Taxonomy" id="1333534"/>
    <lineage>
        <taxon>Bacteria</taxon>
        <taxon>Bacillati</taxon>
        <taxon>Bacillota</taxon>
        <taxon>Bacilli</taxon>
        <taxon>Bacillales</taxon>
        <taxon>Paenibacillaceae</taxon>
        <taxon>Paenibacillus</taxon>
    </lineage>
</organism>
<reference evidence="1 2" key="2">
    <citation type="journal article" date="2016" name="Genome Announc.">
        <title>Genome Sequence of a Gram-Positive Diazotroph, Paenibacillus durus Type Strain ATCC 35681.</title>
        <authorList>
            <person name="Halim M.A."/>
            <person name="Rahman A.Y."/>
            <person name="Sim K.S."/>
            <person name="Yam H.C."/>
            <person name="Rahim A.A."/>
            <person name="Ghazali A.H."/>
            <person name="Najimudin N."/>
        </authorList>
    </citation>
    <scope>NUCLEOTIDE SEQUENCE [LARGE SCALE GENOMIC DNA]</scope>
    <source>
        <strain evidence="1 2">ATCC 35681</strain>
    </source>
</reference>
<dbReference type="EMBL" id="CP011114">
    <property type="protein sequence ID" value="AKG34669.1"/>
    <property type="molecule type" value="Genomic_DNA"/>
</dbReference>
<accession>A0A0F7F8P1</accession>
<dbReference type="OrthoDB" id="2966902at2"/>
<protein>
    <submittedName>
        <fullName evidence="1">Uncharacterized protein</fullName>
    </submittedName>
</protein>
<evidence type="ECO:0000313" key="1">
    <source>
        <dbReference type="EMBL" id="AKG34669.1"/>
    </source>
</evidence>